<sequence>MEKYLVVIEKAKSNYSAYSPDVWGCVATGKTVEETVSQIKEALQLHLEAMVNDGEDIPKAKGISQHISDGVFKEGEIAEEYFITEVEVAVPQHA</sequence>
<reference evidence="2 3" key="1">
    <citation type="submission" date="2015-12" db="EMBL/GenBank/DDBJ databases">
        <title>Genome sequence of Mucilaginibacter gotjawali.</title>
        <authorList>
            <person name="Lee J.S."/>
            <person name="Lee K.C."/>
            <person name="Kim K.K."/>
            <person name="Lee B.W."/>
        </authorList>
    </citation>
    <scope>NUCLEOTIDE SEQUENCE [LARGE SCALE GENOMIC DNA]</scope>
    <source>
        <strain evidence="2 3">SA3-7</strain>
    </source>
</reference>
<keyword evidence="3" id="KW-1185">Reference proteome</keyword>
<dbReference type="RefSeq" id="WP_096351371.1">
    <property type="nucleotide sequence ID" value="NZ_AP017313.1"/>
</dbReference>
<dbReference type="InterPro" id="IPR051404">
    <property type="entry name" value="TA_system_antitoxin"/>
</dbReference>
<name>A0A0X8X131_9SPHI</name>
<feature type="domain" description="HicB-like antitoxin of toxin-antitoxin system" evidence="1">
    <location>
        <begin position="4"/>
        <end position="74"/>
    </location>
</feature>
<dbReference type="SUPFAM" id="SSF143100">
    <property type="entry name" value="TTHA1013/TTHA0281-like"/>
    <property type="match status" value="1"/>
</dbReference>
<dbReference type="AlphaFoldDB" id="A0A0X8X131"/>
<organism evidence="2 3">
    <name type="scientific">Mucilaginibacter gotjawali</name>
    <dbReference type="NCBI Taxonomy" id="1550579"/>
    <lineage>
        <taxon>Bacteria</taxon>
        <taxon>Pseudomonadati</taxon>
        <taxon>Bacteroidota</taxon>
        <taxon>Sphingobacteriia</taxon>
        <taxon>Sphingobacteriales</taxon>
        <taxon>Sphingobacteriaceae</taxon>
        <taxon>Mucilaginibacter</taxon>
    </lineage>
</organism>
<dbReference type="Gene3D" id="3.30.160.250">
    <property type="match status" value="1"/>
</dbReference>
<accession>A0A0X8X131</accession>
<evidence type="ECO:0000259" key="1">
    <source>
        <dbReference type="Pfam" id="PF15919"/>
    </source>
</evidence>
<dbReference type="OrthoDB" id="965427at2"/>
<evidence type="ECO:0000313" key="2">
    <source>
        <dbReference type="EMBL" id="BAU53705.1"/>
    </source>
</evidence>
<dbReference type="PANTHER" id="PTHR34504">
    <property type="entry name" value="ANTITOXIN HICB"/>
    <property type="match status" value="1"/>
</dbReference>
<protein>
    <recommendedName>
        <fullName evidence="1">HicB-like antitoxin of toxin-antitoxin system domain-containing protein</fullName>
    </recommendedName>
</protein>
<dbReference type="InterPro" id="IPR031807">
    <property type="entry name" value="HicB-like"/>
</dbReference>
<dbReference type="EMBL" id="AP017313">
    <property type="protein sequence ID" value="BAU53705.1"/>
    <property type="molecule type" value="Genomic_DNA"/>
</dbReference>
<dbReference type="PANTHER" id="PTHR34504:SF2">
    <property type="entry name" value="UPF0150 PROTEIN SSL0259"/>
    <property type="match status" value="1"/>
</dbReference>
<dbReference type="Proteomes" id="UP000218263">
    <property type="component" value="Chromosome"/>
</dbReference>
<gene>
    <name evidence="2" type="ORF">MgSA37_01874</name>
</gene>
<dbReference type="InterPro" id="IPR035069">
    <property type="entry name" value="TTHA1013/TTHA0281-like"/>
</dbReference>
<dbReference type="Pfam" id="PF15919">
    <property type="entry name" value="HicB_lk_antitox"/>
    <property type="match status" value="1"/>
</dbReference>
<dbReference type="KEGG" id="mgot:MgSA37_01874"/>
<evidence type="ECO:0000313" key="3">
    <source>
        <dbReference type="Proteomes" id="UP000218263"/>
    </source>
</evidence>
<proteinExistence type="predicted"/>